<comment type="caution">
    <text evidence="2">The sequence shown here is derived from an EMBL/GenBank/DDBJ whole genome shotgun (WGS) entry which is preliminary data.</text>
</comment>
<dbReference type="Proteomes" id="UP000613580">
    <property type="component" value="Unassembled WGS sequence"/>
</dbReference>
<reference evidence="2" key="1">
    <citation type="submission" date="2020-05" db="EMBL/GenBank/DDBJ databases">
        <title>Mycena genomes resolve the evolution of fungal bioluminescence.</title>
        <authorList>
            <person name="Tsai I.J."/>
        </authorList>
    </citation>
    <scope>NUCLEOTIDE SEQUENCE</scope>
    <source>
        <strain evidence="2">110903Hualien_Pintung</strain>
    </source>
</reference>
<protein>
    <submittedName>
        <fullName evidence="2">Uncharacterized protein</fullName>
    </submittedName>
</protein>
<evidence type="ECO:0000256" key="1">
    <source>
        <dbReference type="SAM" id="MobiDB-lite"/>
    </source>
</evidence>
<keyword evidence="3" id="KW-1185">Reference proteome</keyword>
<evidence type="ECO:0000313" key="2">
    <source>
        <dbReference type="EMBL" id="KAF7296168.1"/>
    </source>
</evidence>
<feature type="compositionally biased region" description="Pro residues" evidence="1">
    <location>
        <begin position="151"/>
        <end position="165"/>
    </location>
</feature>
<feature type="compositionally biased region" description="Low complexity" evidence="1">
    <location>
        <begin position="204"/>
        <end position="215"/>
    </location>
</feature>
<feature type="region of interest" description="Disordered" evidence="1">
    <location>
        <begin position="116"/>
        <end position="183"/>
    </location>
</feature>
<evidence type="ECO:0000313" key="3">
    <source>
        <dbReference type="Proteomes" id="UP000613580"/>
    </source>
</evidence>
<dbReference type="EMBL" id="JACAZE010000017">
    <property type="protein sequence ID" value="KAF7296168.1"/>
    <property type="molecule type" value="Genomic_DNA"/>
</dbReference>
<proteinExistence type="predicted"/>
<dbReference type="AlphaFoldDB" id="A0A8H6SC23"/>
<organism evidence="2 3">
    <name type="scientific">Mycena chlorophos</name>
    <name type="common">Agaric fungus</name>
    <name type="synonym">Agaricus chlorophos</name>
    <dbReference type="NCBI Taxonomy" id="658473"/>
    <lineage>
        <taxon>Eukaryota</taxon>
        <taxon>Fungi</taxon>
        <taxon>Dikarya</taxon>
        <taxon>Basidiomycota</taxon>
        <taxon>Agaricomycotina</taxon>
        <taxon>Agaricomycetes</taxon>
        <taxon>Agaricomycetidae</taxon>
        <taxon>Agaricales</taxon>
        <taxon>Marasmiineae</taxon>
        <taxon>Mycenaceae</taxon>
        <taxon>Mycena</taxon>
    </lineage>
</organism>
<accession>A0A8H6SC23</accession>
<name>A0A8H6SC23_MYCCL</name>
<sequence length="391" mass="41493">MASNTIVPTVPAPIIPHWVTDPEKLLALYPVPLEGIFPELPPVVAYRPAVSAPLAGIKAARIVVLTQILSPLTVPSSFMSGEFGLPSPFSSSSVFDLSQSDVRGFGAALSNEWHQSTLTSAPPTPSPGGWAGSATPLPSHFAHPNPSTPAYHPPIPPQFIPPIPPTNASGPVPRPPLADSTNFAGVGAEQPVQFVQYNPPTAQKRAASGAAPGAPARKRTTRARGGGEKAKSAVSDPALFAAGPSTAPPSSLPNDFTTDFGSMAEEESAEHSGHAATHIWFCVDGVHSETAPNVVPPPEPEPSMRPPPEKVFSRLRCRFCYSPNPKHDVWQTWKNKHNGATSTIERHLRKHHPVEWAATIIKYKLKGWEKLQAELAKGTGSAAVAAMDCCR</sequence>
<feature type="region of interest" description="Disordered" evidence="1">
    <location>
        <begin position="201"/>
        <end position="252"/>
    </location>
</feature>
<gene>
    <name evidence="2" type="ORF">HMN09_01085300</name>
</gene>